<feature type="domain" description="DUF6533" evidence="2">
    <location>
        <begin position="11"/>
        <end position="58"/>
    </location>
</feature>
<keyword evidence="1" id="KW-0812">Transmembrane</keyword>
<organism evidence="3 4">
    <name type="scientific">Macrolepiota fuliginosa MF-IS2</name>
    <dbReference type="NCBI Taxonomy" id="1400762"/>
    <lineage>
        <taxon>Eukaryota</taxon>
        <taxon>Fungi</taxon>
        <taxon>Dikarya</taxon>
        <taxon>Basidiomycota</taxon>
        <taxon>Agaricomycotina</taxon>
        <taxon>Agaricomycetes</taxon>
        <taxon>Agaricomycetidae</taxon>
        <taxon>Agaricales</taxon>
        <taxon>Agaricineae</taxon>
        <taxon>Agaricaceae</taxon>
        <taxon>Macrolepiota</taxon>
    </lineage>
</organism>
<evidence type="ECO:0000256" key="1">
    <source>
        <dbReference type="SAM" id="Phobius"/>
    </source>
</evidence>
<name>A0A9P5X9E4_9AGAR</name>
<keyword evidence="1" id="KW-0472">Membrane</keyword>
<accession>A0A9P5X9E4</accession>
<dbReference type="AlphaFoldDB" id="A0A9P5X9E4"/>
<gene>
    <name evidence="3" type="ORF">P691DRAFT_282853</name>
</gene>
<evidence type="ECO:0000313" key="3">
    <source>
        <dbReference type="EMBL" id="KAF9445201.1"/>
    </source>
</evidence>
<feature type="transmembrane region" description="Helical" evidence="1">
    <location>
        <begin position="84"/>
        <end position="104"/>
    </location>
</feature>
<feature type="transmembrane region" description="Helical" evidence="1">
    <location>
        <begin position="43"/>
        <end position="64"/>
    </location>
</feature>
<reference evidence="3" key="1">
    <citation type="submission" date="2020-11" db="EMBL/GenBank/DDBJ databases">
        <authorList>
            <consortium name="DOE Joint Genome Institute"/>
            <person name="Ahrendt S."/>
            <person name="Riley R."/>
            <person name="Andreopoulos W."/>
            <person name="Labutti K."/>
            <person name="Pangilinan J."/>
            <person name="Ruiz-Duenas F.J."/>
            <person name="Barrasa J.M."/>
            <person name="Sanchez-Garcia M."/>
            <person name="Camarero S."/>
            <person name="Miyauchi S."/>
            <person name="Serrano A."/>
            <person name="Linde D."/>
            <person name="Babiker R."/>
            <person name="Drula E."/>
            <person name="Ayuso-Fernandez I."/>
            <person name="Pacheco R."/>
            <person name="Padilla G."/>
            <person name="Ferreira P."/>
            <person name="Barriuso J."/>
            <person name="Kellner H."/>
            <person name="Castanera R."/>
            <person name="Alfaro M."/>
            <person name="Ramirez L."/>
            <person name="Pisabarro A.G."/>
            <person name="Kuo A."/>
            <person name="Tritt A."/>
            <person name="Lipzen A."/>
            <person name="He G."/>
            <person name="Yan M."/>
            <person name="Ng V."/>
            <person name="Cullen D."/>
            <person name="Martin F."/>
            <person name="Rosso M.-N."/>
            <person name="Henrissat B."/>
            <person name="Hibbett D."/>
            <person name="Martinez A.T."/>
            <person name="Grigoriev I.V."/>
        </authorList>
    </citation>
    <scope>NUCLEOTIDE SEQUENCE</scope>
    <source>
        <strain evidence="3">MF-IS2</strain>
    </source>
</reference>
<feature type="transmembrane region" description="Helical" evidence="1">
    <location>
        <begin position="167"/>
        <end position="191"/>
    </location>
</feature>
<feature type="transmembrane region" description="Helical" evidence="1">
    <location>
        <begin position="116"/>
        <end position="136"/>
    </location>
</feature>
<protein>
    <recommendedName>
        <fullName evidence="2">DUF6533 domain-containing protein</fullName>
    </recommendedName>
</protein>
<sequence length="279" mass="31723">MAIPNSGGKLSFAVYTFFLYEYVHFLPNEIEDIWLSKWDGRRWIVNCIYVICRYTTFFDFSVMIYDMTSTSLVNGELCLGLGIARLWVIFVGLECAQFAFFLRAYALWQDVRVAKLCLIFLTTGLFVAGITLNVLIMDNATVPPALPGNSFIPSCLLTEPNGARLSMWGTLTMLIFDSILMVMAIGAKIKFRYTSCLNGTNTLMGKVYHDAIYYFVLNFLISLTSILIYDECPGPLKLLTGAFWGVAMRCLSCRVLLRLKRYNQPSARSVTRWEIRDPI</sequence>
<feature type="transmembrane region" description="Helical" evidence="1">
    <location>
        <begin position="211"/>
        <end position="229"/>
    </location>
</feature>
<keyword evidence="4" id="KW-1185">Reference proteome</keyword>
<dbReference type="OrthoDB" id="3100282at2759"/>
<comment type="caution">
    <text evidence="3">The sequence shown here is derived from an EMBL/GenBank/DDBJ whole genome shotgun (WGS) entry which is preliminary data.</text>
</comment>
<evidence type="ECO:0000313" key="4">
    <source>
        <dbReference type="Proteomes" id="UP000807342"/>
    </source>
</evidence>
<keyword evidence="1" id="KW-1133">Transmembrane helix</keyword>
<dbReference type="EMBL" id="MU151317">
    <property type="protein sequence ID" value="KAF9445201.1"/>
    <property type="molecule type" value="Genomic_DNA"/>
</dbReference>
<dbReference type="InterPro" id="IPR045340">
    <property type="entry name" value="DUF6533"/>
</dbReference>
<proteinExistence type="predicted"/>
<feature type="transmembrane region" description="Helical" evidence="1">
    <location>
        <begin position="241"/>
        <end position="259"/>
    </location>
</feature>
<dbReference type="Proteomes" id="UP000807342">
    <property type="component" value="Unassembled WGS sequence"/>
</dbReference>
<evidence type="ECO:0000259" key="2">
    <source>
        <dbReference type="Pfam" id="PF20151"/>
    </source>
</evidence>
<dbReference type="Pfam" id="PF20151">
    <property type="entry name" value="DUF6533"/>
    <property type="match status" value="1"/>
</dbReference>